<proteinExistence type="predicted"/>
<evidence type="ECO:0000313" key="3">
    <source>
        <dbReference type="Proteomes" id="UP000031778"/>
    </source>
</evidence>
<gene>
    <name evidence="2" type="ORF">CY96_28245</name>
</gene>
<sequence>MNSYETAKKGKVYAVHLKLVRKKGSKNVTFCSRVKRGMKMLPTRNKAPSKIKESTKTKNRFI</sequence>
<feature type="region of interest" description="Disordered" evidence="1">
    <location>
        <begin position="42"/>
        <end position="62"/>
    </location>
</feature>
<accession>A0A9W3KXP5</accession>
<geneLocation type="plasmid" evidence="2 3">
    <name>pBb</name>
</geneLocation>
<dbReference type="Proteomes" id="UP000031778">
    <property type="component" value="Plasmid pBb"/>
</dbReference>
<dbReference type="EMBL" id="CP007513">
    <property type="protein sequence ID" value="AHX21707.1"/>
    <property type="molecule type" value="Genomic_DNA"/>
</dbReference>
<evidence type="ECO:0000313" key="2">
    <source>
        <dbReference type="EMBL" id="AHX21707.1"/>
    </source>
</evidence>
<protein>
    <submittedName>
        <fullName evidence="2">Uncharacterized protein</fullName>
    </submittedName>
</protein>
<organism evidence="2 3">
    <name type="scientific">Bacillus bombysepticus str. Wang</name>
    <dbReference type="NCBI Taxonomy" id="1330043"/>
    <lineage>
        <taxon>Bacteria</taxon>
        <taxon>Bacillati</taxon>
        <taxon>Bacillota</taxon>
        <taxon>Bacilli</taxon>
        <taxon>Bacillales</taxon>
        <taxon>Bacillaceae</taxon>
        <taxon>Bacillus</taxon>
        <taxon>Bacillus cereus group</taxon>
    </lineage>
</organism>
<reference evidence="3" key="1">
    <citation type="submission" date="2014-03" db="EMBL/GenBank/DDBJ databases">
        <title>The Complete Genome Sequence of Bacillus bombyseptieus.</title>
        <authorList>
            <person name="Cheng T."/>
            <person name="Lin P."/>
            <person name="Jin S."/>
            <person name="Wu Y."/>
            <person name="Fu B."/>
            <person name="Long R."/>
            <person name="Liu D."/>
            <person name="Guo Y."/>
            <person name="Peng L."/>
            <person name="Xia Q."/>
        </authorList>
    </citation>
    <scope>NUCLEOTIDE SEQUENCE [LARGE SCALE GENOMIC DNA]</scope>
    <source>
        <strain evidence="3">wang</strain>
        <plasmid evidence="3">pBb</plasmid>
    </source>
</reference>
<dbReference type="AlphaFoldDB" id="A0A9W3KXP5"/>
<evidence type="ECO:0000256" key="1">
    <source>
        <dbReference type="SAM" id="MobiDB-lite"/>
    </source>
</evidence>
<dbReference type="KEGG" id="bby:CY96_28245"/>
<keyword evidence="3" id="KW-1185">Reference proteome</keyword>
<keyword evidence="2" id="KW-0614">Plasmid</keyword>
<name>A0A9W3KXP5_9BACI</name>